<name>A0A4Y3WXN5_9PSEU</name>
<organism evidence="3 4">
    <name type="scientific">Pseudonocardia hydrocarbonoxydans</name>
    <dbReference type="NCBI Taxonomy" id="76726"/>
    <lineage>
        <taxon>Bacteria</taxon>
        <taxon>Bacillati</taxon>
        <taxon>Actinomycetota</taxon>
        <taxon>Actinomycetes</taxon>
        <taxon>Pseudonocardiales</taxon>
        <taxon>Pseudonocardiaceae</taxon>
        <taxon>Pseudonocardia</taxon>
    </lineage>
</organism>
<sequence length="193" mass="19976">MADDGVGPRLARIVAYSTIAALVVALLAFANDVRGGSSPGSPPTYATPPASIPSAEANATTAATDPPPETSEAPRFLELQVETSEGFARNEIQNDVFETTIVSSGTPKAGLRIRITGLTTDGPRPCTVSYRIVSVATGEIAPEGAGTTGCNAKVLLYLPVGDYRVVADARMDDTNEQAQSDSHTFQVVRGPGA</sequence>
<keyword evidence="2" id="KW-0812">Transmembrane</keyword>
<comment type="caution">
    <text evidence="3">The sequence shown here is derived from an EMBL/GenBank/DDBJ whole genome shotgun (WGS) entry which is preliminary data.</text>
</comment>
<keyword evidence="2" id="KW-1133">Transmembrane helix</keyword>
<feature type="transmembrane region" description="Helical" evidence="2">
    <location>
        <begin position="13"/>
        <end position="30"/>
    </location>
</feature>
<evidence type="ECO:0000256" key="1">
    <source>
        <dbReference type="SAM" id="MobiDB-lite"/>
    </source>
</evidence>
<gene>
    <name evidence="3" type="ORF">PHY01_44890</name>
</gene>
<keyword evidence="4" id="KW-1185">Reference proteome</keyword>
<proteinExistence type="predicted"/>
<evidence type="ECO:0000313" key="4">
    <source>
        <dbReference type="Proteomes" id="UP000320338"/>
    </source>
</evidence>
<evidence type="ECO:0000313" key="3">
    <source>
        <dbReference type="EMBL" id="GEC22206.1"/>
    </source>
</evidence>
<dbReference type="AlphaFoldDB" id="A0A4Y3WXN5"/>
<feature type="region of interest" description="Disordered" evidence="1">
    <location>
        <begin position="36"/>
        <end position="72"/>
    </location>
</feature>
<dbReference type="EMBL" id="BJNG01000040">
    <property type="protein sequence ID" value="GEC22206.1"/>
    <property type="molecule type" value="Genomic_DNA"/>
</dbReference>
<dbReference type="Proteomes" id="UP000320338">
    <property type="component" value="Unassembled WGS sequence"/>
</dbReference>
<reference evidence="3 4" key="1">
    <citation type="submission" date="2019-06" db="EMBL/GenBank/DDBJ databases">
        <title>Whole genome shotgun sequence of Pseudonocardia hydrocarbonoxydans NBRC 14498.</title>
        <authorList>
            <person name="Hosoyama A."/>
            <person name="Uohara A."/>
            <person name="Ohji S."/>
            <person name="Ichikawa N."/>
        </authorList>
    </citation>
    <scope>NUCLEOTIDE SEQUENCE [LARGE SCALE GENOMIC DNA]</scope>
    <source>
        <strain evidence="3 4">NBRC 14498</strain>
    </source>
</reference>
<protein>
    <submittedName>
        <fullName evidence="3">Uncharacterized protein</fullName>
    </submittedName>
</protein>
<accession>A0A4Y3WXN5</accession>
<evidence type="ECO:0000256" key="2">
    <source>
        <dbReference type="SAM" id="Phobius"/>
    </source>
</evidence>
<feature type="compositionally biased region" description="Low complexity" evidence="1">
    <location>
        <begin position="53"/>
        <end position="72"/>
    </location>
</feature>
<dbReference type="RefSeq" id="WP_344253510.1">
    <property type="nucleotide sequence ID" value="NZ_BAAARZ010000063.1"/>
</dbReference>
<keyword evidence="2" id="KW-0472">Membrane</keyword>